<feature type="non-terminal residue" evidence="1">
    <location>
        <position position="71"/>
    </location>
</feature>
<dbReference type="AlphaFoldDB" id="A0A383EBW9"/>
<dbReference type="Gene3D" id="3.40.710.10">
    <property type="entry name" value="DD-peptidase/beta-lactamase superfamily"/>
    <property type="match status" value="1"/>
</dbReference>
<dbReference type="EMBL" id="UINC01224473">
    <property type="protein sequence ID" value="SVE54109.1"/>
    <property type="molecule type" value="Genomic_DNA"/>
</dbReference>
<name>A0A383EBW9_9ZZZZ</name>
<evidence type="ECO:0000313" key="1">
    <source>
        <dbReference type="EMBL" id="SVE54109.1"/>
    </source>
</evidence>
<organism evidence="1">
    <name type="scientific">marine metagenome</name>
    <dbReference type="NCBI Taxonomy" id="408172"/>
    <lineage>
        <taxon>unclassified sequences</taxon>
        <taxon>metagenomes</taxon>
        <taxon>ecological metagenomes</taxon>
    </lineage>
</organism>
<dbReference type="InterPro" id="IPR012338">
    <property type="entry name" value="Beta-lactam/transpept-like"/>
</dbReference>
<sequence length="71" mass="8422">MTKLQTSGMSQRRLFRVDEHIKRNYLDTEKLTGALTAIYRNGRLAHYSTLGLMDREQNKPVLWDSIYRIYS</sequence>
<reference evidence="1" key="1">
    <citation type="submission" date="2018-05" db="EMBL/GenBank/DDBJ databases">
        <authorList>
            <person name="Lanie J.A."/>
            <person name="Ng W.-L."/>
            <person name="Kazmierczak K.M."/>
            <person name="Andrzejewski T.M."/>
            <person name="Davidsen T.M."/>
            <person name="Wayne K.J."/>
            <person name="Tettelin H."/>
            <person name="Glass J.I."/>
            <person name="Rusch D."/>
            <person name="Podicherti R."/>
            <person name="Tsui H.-C.T."/>
            <person name="Winkler M.E."/>
        </authorList>
    </citation>
    <scope>NUCLEOTIDE SEQUENCE</scope>
</reference>
<proteinExistence type="predicted"/>
<dbReference type="SUPFAM" id="SSF56601">
    <property type="entry name" value="beta-lactamase/transpeptidase-like"/>
    <property type="match status" value="1"/>
</dbReference>
<gene>
    <name evidence="1" type="ORF">METZ01_LOCUS506963</name>
</gene>
<accession>A0A383EBW9</accession>
<protein>
    <submittedName>
        <fullName evidence="1">Uncharacterized protein</fullName>
    </submittedName>
</protein>